<organism evidence="1 2">
    <name type="scientific">Schistosoma mattheei</name>
    <dbReference type="NCBI Taxonomy" id="31246"/>
    <lineage>
        <taxon>Eukaryota</taxon>
        <taxon>Metazoa</taxon>
        <taxon>Spiralia</taxon>
        <taxon>Lophotrochozoa</taxon>
        <taxon>Platyhelminthes</taxon>
        <taxon>Trematoda</taxon>
        <taxon>Digenea</taxon>
        <taxon>Strigeidida</taxon>
        <taxon>Schistosomatoidea</taxon>
        <taxon>Schistosomatidae</taxon>
        <taxon>Schistosoma</taxon>
    </lineage>
</organism>
<dbReference type="Proteomes" id="UP000269396">
    <property type="component" value="Unassembled WGS sequence"/>
</dbReference>
<dbReference type="EMBL" id="UZAL01033337">
    <property type="protein sequence ID" value="VDP63143.1"/>
    <property type="molecule type" value="Genomic_DNA"/>
</dbReference>
<accession>A0A183PFZ3</accession>
<keyword evidence="2" id="KW-1185">Reference proteome</keyword>
<sequence length="186" mass="20739">MIILCSPSRSNRSNIKFSSPYNKKIEKIYASTPFSKLQNMLSDSSTQMVSPLATGVFTDEGVTCYALSGLQYRQKTNGTITNNNINSNDHDDDDNNNNNQSINLHSKTSTSLSVSKEMNNWTGPDSAETYRLELLLANNVLSKNDEKLINSELNNFQNSNTKNSIVLVHSDKPLEDLSHRISCLSK</sequence>
<name>A0A183PFZ3_9TREM</name>
<evidence type="ECO:0000313" key="1">
    <source>
        <dbReference type="EMBL" id="VDP63143.1"/>
    </source>
</evidence>
<protein>
    <submittedName>
        <fullName evidence="1">Uncharacterized protein</fullName>
    </submittedName>
</protein>
<dbReference type="AlphaFoldDB" id="A0A183PFZ3"/>
<proteinExistence type="predicted"/>
<gene>
    <name evidence="1" type="ORF">SMTD_LOCUS13279</name>
</gene>
<evidence type="ECO:0000313" key="2">
    <source>
        <dbReference type="Proteomes" id="UP000269396"/>
    </source>
</evidence>
<reference evidence="1 2" key="1">
    <citation type="submission" date="2018-11" db="EMBL/GenBank/DDBJ databases">
        <authorList>
            <consortium name="Pathogen Informatics"/>
        </authorList>
    </citation>
    <scope>NUCLEOTIDE SEQUENCE [LARGE SCALE GENOMIC DNA]</scope>
    <source>
        <strain>Denwood</strain>
        <strain evidence="2">Zambia</strain>
    </source>
</reference>